<dbReference type="SUPFAM" id="SSF48403">
    <property type="entry name" value="Ankyrin repeat"/>
    <property type="match status" value="1"/>
</dbReference>
<name>A0A2T7P5F1_POMCA</name>
<comment type="caution">
    <text evidence="5">The sequence shown here is derived from an EMBL/GenBank/DDBJ whole genome shotgun (WGS) entry which is preliminary data.</text>
</comment>
<dbReference type="AlphaFoldDB" id="A0A2T7P5F1"/>
<dbReference type="Pfam" id="PF13606">
    <property type="entry name" value="Ank_3"/>
    <property type="match status" value="1"/>
</dbReference>
<dbReference type="PANTHER" id="PTHR24198:SF165">
    <property type="entry name" value="ANKYRIN REPEAT-CONTAINING PROTEIN-RELATED"/>
    <property type="match status" value="1"/>
</dbReference>
<dbReference type="PROSITE" id="PS50088">
    <property type="entry name" value="ANK_REPEAT"/>
    <property type="match status" value="1"/>
</dbReference>
<keyword evidence="1" id="KW-0677">Repeat</keyword>
<dbReference type="InterPro" id="IPR002110">
    <property type="entry name" value="Ankyrin_rpt"/>
</dbReference>
<organism evidence="5 6">
    <name type="scientific">Pomacea canaliculata</name>
    <name type="common">Golden apple snail</name>
    <dbReference type="NCBI Taxonomy" id="400727"/>
    <lineage>
        <taxon>Eukaryota</taxon>
        <taxon>Metazoa</taxon>
        <taxon>Spiralia</taxon>
        <taxon>Lophotrochozoa</taxon>
        <taxon>Mollusca</taxon>
        <taxon>Gastropoda</taxon>
        <taxon>Caenogastropoda</taxon>
        <taxon>Architaenioglossa</taxon>
        <taxon>Ampullarioidea</taxon>
        <taxon>Ampullariidae</taxon>
        <taxon>Pomacea</taxon>
    </lineage>
</organism>
<dbReference type="Gene3D" id="1.25.40.20">
    <property type="entry name" value="Ankyrin repeat-containing domain"/>
    <property type="match status" value="2"/>
</dbReference>
<dbReference type="InterPro" id="IPR036770">
    <property type="entry name" value="Ankyrin_rpt-contain_sf"/>
</dbReference>
<dbReference type="PROSITE" id="PS50297">
    <property type="entry name" value="ANK_REP_REGION"/>
    <property type="match status" value="1"/>
</dbReference>
<dbReference type="PANTHER" id="PTHR24198">
    <property type="entry name" value="ANKYRIN REPEAT AND PROTEIN KINASE DOMAIN-CONTAINING PROTEIN"/>
    <property type="match status" value="1"/>
</dbReference>
<reference evidence="5 6" key="1">
    <citation type="submission" date="2018-04" db="EMBL/GenBank/DDBJ databases">
        <title>The genome of golden apple snail Pomacea canaliculata provides insight into stress tolerance and invasive adaptation.</title>
        <authorList>
            <person name="Liu C."/>
            <person name="Liu B."/>
            <person name="Ren Y."/>
            <person name="Zhang Y."/>
            <person name="Wang H."/>
            <person name="Li S."/>
            <person name="Jiang F."/>
            <person name="Yin L."/>
            <person name="Zhang G."/>
            <person name="Qian W."/>
            <person name="Fan W."/>
        </authorList>
    </citation>
    <scope>NUCLEOTIDE SEQUENCE [LARGE SCALE GENOMIC DNA]</scope>
    <source>
        <strain evidence="5">SZHN2017</strain>
        <tissue evidence="5">Muscle</tissue>
    </source>
</reference>
<proteinExistence type="predicted"/>
<evidence type="ECO:0000256" key="1">
    <source>
        <dbReference type="ARBA" id="ARBA00022737"/>
    </source>
</evidence>
<sequence>MSAATVMVVGLNKTYLLNVDEVLEDLMDLIFLVLSSGGNSNVGNENHMTPLHRVCMYSHDSRLLHLLHENGADINAVDAEGSTPLLALCDSTTHQLYDISNDILPAVHEHSSTSGFLKIKVDFLDYLLQIKDLDIDHQNSHGHTALFHCMLRGDSSGTLMLLHHGADPTLRGTVWETRKRKRLEIEEEIEQLLEQDLQEFFHMKLHAGLLIQQMFGGVSCSLQQLAARQLFGYYLLENTRYLQHILPVSTFQQRFQTHDLQNLDGYEEYVGLVLNNTVLQAFVSLLGLPVDTLLHMQIELLLQRLGLLLARLHVARPGYLSPTSSCDFWSSESSGSVSQDEGDSDLEYW</sequence>
<dbReference type="EMBL" id="PZQS01000006">
    <property type="protein sequence ID" value="PVD28655.1"/>
    <property type="molecule type" value="Genomic_DNA"/>
</dbReference>
<accession>A0A2T7P5F1</accession>
<dbReference type="STRING" id="400727.A0A2T7P5F1"/>
<feature type="compositionally biased region" description="Low complexity" evidence="4">
    <location>
        <begin position="330"/>
        <end position="339"/>
    </location>
</feature>
<evidence type="ECO:0000313" key="6">
    <source>
        <dbReference type="Proteomes" id="UP000245119"/>
    </source>
</evidence>
<gene>
    <name evidence="5" type="ORF">C0Q70_11249</name>
</gene>
<dbReference type="SMART" id="SM00248">
    <property type="entry name" value="ANK"/>
    <property type="match status" value="2"/>
</dbReference>
<feature type="compositionally biased region" description="Acidic residues" evidence="4">
    <location>
        <begin position="340"/>
        <end position="349"/>
    </location>
</feature>
<evidence type="ECO:0000256" key="4">
    <source>
        <dbReference type="SAM" id="MobiDB-lite"/>
    </source>
</evidence>
<keyword evidence="2 3" id="KW-0040">ANK repeat</keyword>
<dbReference type="OrthoDB" id="539213at2759"/>
<keyword evidence="6" id="KW-1185">Reference proteome</keyword>
<feature type="region of interest" description="Disordered" evidence="4">
    <location>
        <begin position="324"/>
        <end position="349"/>
    </location>
</feature>
<evidence type="ECO:0000256" key="3">
    <source>
        <dbReference type="PROSITE-ProRule" id="PRU00023"/>
    </source>
</evidence>
<evidence type="ECO:0000256" key="2">
    <source>
        <dbReference type="ARBA" id="ARBA00023043"/>
    </source>
</evidence>
<dbReference type="Proteomes" id="UP000245119">
    <property type="component" value="Linkage Group LG6"/>
</dbReference>
<evidence type="ECO:0000313" key="5">
    <source>
        <dbReference type="EMBL" id="PVD28655.1"/>
    </source>
</evidence>
<protein>
    <submittedName>
        <fullName evidence="5">Uncharacterized protein</fullName>
    </submittedName>
</protein>
<feature type="repeat" description="ANK" evidence="3">
    <location>
        <begin position="46"/>
        <end position="79"/>
    </location>
</feature>